<protein>
    <submittedName>
        <fullName evidence="4">Uncharacterized protein</fullName>
    </submittedName>
</protein>
<evidence type="ECO:0000256" key="1">
    <source>
        <dbReference type="ARBA" id="ARBA00007345"/>
    </source>
</evidence>
<reference evidence="4" key="1">
    <citation type="journal article" date="2023" name="Mol. Ecol. Resour.">
        <title>Chromosome-level genome assembly of a triploid poplar Populus alba 'Berolinensis'.</title>
        <authorList>
            <person name="Chen S."/>
            <person name="Yu Y."/>
            <person name="Wang X."/>
            <person name="Wang S."/>
            <person name="Zhang T."/>
            <person name="Zhou Y."/>
            <person name="He R."/>
            <person name="Meng N."/>
            <person name="Wang Y."/>
            <person name="Liu W."/>
            <person name="Liu Z."/>
            <person name="Liu J."/>
            <person name="Guo Q."/>
            <person name="Huang H."/>
            <person name="Sederoff R.R."/>
            <person name="Wang G."/>
            <person name="Qu G."/>
            <person name="Chen S."/>
        </authorList>
    </citation>
    <scope>NUCLEOTIDE SEQUENCE</scope>
    <source>
        <strain evidence="4">SC-2020</strain>
    </source>
</reference>
<dbReference type="PANTHER" id="PTHR11880">
    <property type="entry name" value="RIBOSOMAL PROTEIN S19P FAMILY MEMBER"/>
    <property type="match status" value="1"/>
</dbReference>
<keyword evidence="2" id="KW-0689">Ribosomal protein</keyword>
<evidence type="ECO:0000256" key="3">
    <source>
        <dbReference type="ARBA" id="ARBA00023274"/>
    </source>
</evidence>
<dbReference type="InterPro" id="IPR002222">
    <property type="entry name" value="Ribosomal_uS19"/>
</dbReference>
<dbReference type="GO" id="GO:0006412">
    <property type="term" value="P:translation"/>
    <property type="evidence" value="ECO:0007669"/>
    <property type="project" value="InterPro"/>
</dbReference>
<comment type="caution">
    <text evidence="4">The sequence shown here is derived from an EMBL/GenBank/DDBJ whole genome shotgun (WGS) entry which is preliminary data.</text>
</comment>
<proteinExistence type="inferred from homology"/>
<dbReference type="InterPro" id="IPR023575">
    <property type="entry name" value="Ribosomal_uS19_SF"/>
</dbReference>
<name>A0AAD6R8C1_9ROSI</name>
<dbReference type="Pfam" id="PF00203">
    <property type="entry name" value="Ribosomal_S19"/>
    <property type="match status" value="1"/>
</dbReference>
<dbReference type="Gene3D" id="3.30.860.10">
    <property type="entry name" value="30s Ribosomal Protein S19, Chain A"/>
    <property type="match status" value="1"/>
</dbReference>
<dbReference type="GO" id="GO:0000028">
    <property type="term" value="P:ribosomal small subunit assembly"/>
    <property type="evidence" value="ECO:0007669"/>
    <property type="project" value="TreeGrafter"/>
</dbReference>
<keyword evidence="3" id="KW-0687">Ribonucleoprotein</keyword>
<comment type="similarity">
    <text evidence="1">Belongs to the universal ribosomal protein uS19 family.</text>
</comment>
<keyword evidence="5" id="KW-1185">Reference proteome</keyword>
<gene>
    <name evidence="4" type="ORF">NC653_009033</name>
</gene>
<evidence type="ECO:0000313" key="5">
    <source>
        <dbReference type="Proteomes" id="UP001164929"/>
    </source>
</evidence>
<evidence type="ECO:0000256" key="2">
    <source>
        <dbReference type="ARBA" id="ARBA00022980"/>
    </source>
</evidence>
<dbReference type="EMBL" id="JAQIZT010000003">
    <property type="protein sequence ID" value="KAJ7004022.1"/>
    <property type="molecule type" value="Genomic_DNA"/>
</dbReference>
<dbReference type="GO" id="GO:0003735">
    <property type="term" value="F:structural constituent of ribosome"/>
    <property type="evidence" value="ECO:0007669"/>
    <property type="project" value="InterPro"/>
</dbReference>
<sequence length="54" mass="6092">MTGSIIGVYNGRTFNEVEIKPEMITHDLAELSISHMEDLVLVRHSLPISHMESI</sequence>
<organism evidence="4 5">
    <name type="scientific">Populus alba x Populus x berolinensis</name>
    <dbReference type="NCBI Taxonomy" id="444605"/>
    <lineage>
        <taxon>Eukaryota</taxon>
        <taxon>Viridiplantae</taxon>
        <taxon>Streptophyta</taxon>
        <taxon>Embryophyta</taxon>
        <taxon>Tracheophyta</taxon>
        <taxon>Spermatophyta</taxon>
        <taxon>Magnoliopsida</taxon>
        <taxon>eudicotyledons</taxon>
        <taxon>Gunneridae</taxon>
        <taxon>Pentapetalae</taxon>
        <taxon>rosids</taxon>
        <taxon>fabids</taxon>
        <taxon>Malpighiales</taxon>
        <taxon>Salicaceae</taxon>
        <taxon>Saliceae</taxon>
        <taxon>Populus</taxon>
    </lineage>
</organism>
<dbReference type="Proteomes" id="UP001164929">
    <property type="component" value="Chromosome 3"/>
</dbReference>
<evidence type="ECO:0000313" key="4">
    <source>
        <dbReference type="EMBL" id="KAJ7004022.1"/>
    </source>
</evidence>
<dbReference type="AlphaFoldDB" id="A0AAD6R8C1"/>
<dbReference type="PANTHER" id="PTHR11880:SF2">
    <property type="entry name" value="SMALL RIBOSOMAL SUBUNIT PROTEIN US19"/>
    <property type="match status" value="1"/>
</dbReference>
<dbReference type="SUPFAM" id="SSF54570">
    <property type="entry name" value="Ribosomal protein S19"/>
    <property type="match status" value="1"/>
</dbReference>
<accession>A0AAD6R8C1</accession>
<dbReference type="GO" id="GO:0022627">
    <property type="term" value="C:cytosolic small ribosomal subunit"/>
    <property type="evidence" value="ECO:0007669"/>
    <property type="project" value="TreeGrafter"/>
</dbReference>